<name>A0A9D2QFK4_9CORY</name>
<comment type="caution">
    <text evidence="4">The sequence shown here is derived from an EMBL/GenBank/DDBJ whole genome shotgun (WGS) entry which is preliminary data.</text>
</comment>
<evidence type="ECO:0000259" key="3">
    <source>
        <dbReference type="PROSITE" id="PS50234"/>
    </source>
</evidence>
<dbReference type="SUPFAM" id="SSF53300">
    <property type="entry name" value="vWA-like"/>
    <property type="match status" value="1"/>
</dbReference>
<keyword evidence="2" id="KW-0812">Transmembrane</keyword>
<feature type="transmembrane region" description="Helical" evidence="2">
    <location>
        <begin position="661"/>
        <end position="682"/>
    </location>
</feature>
<dbReference type="InterPro" id="IPR036465">
    <property type="entry name" value="vWFA_dom_sf"/>
</dbReference>
<feature type="compositionally biased region" description="Polar residues" evidence="1">
    <location>
        <begin position="635"/>
        <end position="655"/>
    </location>
</feature>
<reference evidence="4" key="1">
    <citation type="journal article" date="2021" name="PeerJ">
        <title>Extensive microbial diversity within the chicken gut microbiome revealed by metagenomics and culture.</title>
        <authorList>
            <person name="Gilroy R."/>
            <person name="Ravi A."/>
            <person name="Getino M."/>
            <person name="Pursley I."/>
            <person name="Horton D.L."/>
            <person name="Alikhan N.F."/>
            <person name="Baker D."/>
            <person name="Gharbi K."/>
            <person name="Hall N."/>
            <person name="Watson M."/>
            <person name="Adriaenssens E.M."/>
            <person name="Foster-Nyarko E."/>
            <person name="Jarju S."/>
            <person name="Secka A."/>
            <person name="Antonio M."/>
            <person name="Oren A."/>
            <person name="Chaudhuri R.R."/>
            <person name="La Ragione R."/>
            <person name="Hildebrand F."/>
            <person name="Pallen M.J."/>
        </authorList>
    </citation>
    <scope>NUCLEOTIDE SEQUENCE</scope>
    <source>
        <strain evidence="4">ChiHjej13B12-4958</strain>
    </source>
</reference>
<feature type="region of interest" description="Disordered" evidence="1">
    <location>
        <begin position="37"/>
        <end position="58"/>
    </location>
</feature>
<dbReference type="PANTHER" id="PTHR37947">
    <property type="entry name" value="BLL2462 PROTEIN"/>
    <property type="match status" value="1"/>
</dbReference>
<keyword evidence="2" id="KW-1133">Transmembrane helix</keyword>
<evidence type="ECO:0000313" key="5">
    <source>
        <dbReference type="Proteomes" id="UP000823858"/>
    </source>
</evidence>
<dbReference type="EMBL" id="DWVP01000014">
    <property type="protein sequence ID" value="HJC85193.1"/>
    <property type="molecule type" value="Genomic_DNA"/>
</dbReference>
<feature type="region of interest" description="Disordered" evidence="1">
    <location>
        <begin position="495"/>
        <end position="518"/>
    </location>
</feature>
<dbReference type="Pfam" id="PF13519">
    <property type="entry name" value="VWA_2"/>
    <property type="match status" value="1"/>
</dbReference>
<proteinExistence type="predicted"/>
<dbReference type="SMART" id="SM00327">
    <property type="entry name" value="VWA"/>
    <property type="match status" value="1"/>
</dbReference>
<protein>
    <submittedName>
        <fullName evidence="4">VWA domain-containing protein</fullName>
    </submittedName>
</protein>
<feature type="region of interest" description="Disordered" evidence="1">
    <location>
        <begin position="616"/>
        <end position="655"/>
    </location>
</feature>
<keyword evidence="2" id="KW-0472">Membrane</keyword>
<feature type="transmembrane region" description="Helical" evidence="2">
    <location>
        <begin position="12"/>
        <end position="31"/>
    </location>
</feature>
<gene>
    <name evidence="4" type="ORF">H9751_06590</name>
</gene>
<organism evidence="4 5">
    <name type="scientific">Candidatus Corynebacterium faecigallinarum</name>
    <dbReference type="NCBI Taxonomy" id="2838528"/>
    <lineage>
        <taxon>Bacteria</taxon>
        <taxon>Bacillati</taxon>
        <taxon>Actinomycetota</taxon>
        <taxon>Actinomycetes</taxon>
        <taxon>Mycobacteriales</taxon>
        <taxon>Corynebacteriaceae</taxon>
        <taxon>Corynebacterium</taxon>
    </lineage>
</organism>
<dbReference type="InterPro" id="IPR002035">
    <property type="entry name" value="VWF_A"/>
</dbReference>
<evidence type="ECO:0000256" key="2">
    <source>
        <dbReference type="SAM" id="Phobius"/>
    </source>
</evidence>
<reference evidence="4" key="2">
    <citation type="submission" date="2021-04" db="EMBL/GenBank/DDBJ databases">
        <authorList>
            <person name="Gilroy R."/>
        </authorList>
    </citation>
    <scope>NUCLEOTIDE SEQUENCE</scope>
    <source>
        <strain evidence="4">ChiHjej13B12-4958</strain>
    </source>
</reference>
<sequence length="687" mass="72757">MKIKGGRRGVGARIVAGGGAIALTLTFAAVVDDDVPPASAQSTRTDDVSDVTGEEVDGPEDNELLMLMDASESMSEKDEGDTVRIEAARDALHGVVGGLDDSLNVGLRVFSGEVTDHDDDAACTDSELVQEIASGNRDELNSAIDEYDAVGARTPISYALEQAAEDLGDEGQRTIVLVSDGEENCAPDPCVAASNLADKGVDVAIHAVGYNVDGAAREQLECIADAGNGEYFDATDGDQLKSTLARLSQRAFQPFMVEGEEVDGAANIDSAPTLEPGQYVDQWSGDKLFYRIPRTTEGSSIHVGLTAITDEQTTDSLAFGLGTDSTENWELFDGAGAPAANSDVCVAERLYVGSGSGSQRIRTNQVSVFPGLGRSDNEDCDSASDLILVVEPADASDGGNDGNDFEGQSFEMLVEEEAPVGNLDNLPDMAEGPIADYQWEDLELSDSGEELMGGNSFNNAPELNPGESYDSEIYPGETVVYKVPVKWGQQLQAQVDQRGVEGDGADNAGDGSQSGDQMRGVNLQLFSPRRGAIDHTSTADGQEFENYGTTDESWQDMTHPVRWKNREGVEAAGFDEMKYASTAGDYYVMISRSQENHFNSGIMPITLTTDAFGEVEGEPEYDTSGGGEPGDANDAAQSGDESQGDSQNTAQEDSGTSSTTWAIIGAGGVLVVILVGAGIFLLRRYRR</sequence>
<accession>A0A9D2QFK4</accession>
<dbReference type="PROSITE" id="PS50234">
    <property type="entry name" value="VWFA"/>
    <property type="match status" value="1"/>
</dbReference>
<dbReference type="Gene3D" id="3.40.50.410">
    <property type="entry name" value="von Willebrand factor, type A domain"/>
    <property type="match status" value="1"/>
</dbReference>
<dbReference type="Proteomes" id="UP000823858">
    <property type="component" value="Unassembled WGS sequence"/>
</dbReference>
<dbReference type="CDD" id="cd12087">
    <property type="entry name" value="TM_EGFR-like"/>
    <property type="match status" value="1"/>
</dbReference>
<evidence type="ECO:0000313" key="4">
    <source>
        <dbReference type="EMBL" id="HJC85193.1"/>
    </source>
</evidence>
<feature type="domain" description="VWFA" evidence="3">
    <location>
        <begin position="63"/>
        <end position="247"/>
    </location>
</feature>
<evidence type="ECO:0000256" key="1">
    <source>
        <dbReference type="SAM" id="MobiDB-lite"/>
    </source>
</evidence>
<dbReference type="PANTHER" id="PTHR37947:SF1">
    <property type="entry name" value="BLL2462 PROTEIN"/>
    <property type="match status" value="1"/>
</dbReference>
<feature type="compositionally biased region" description="Acidic residues" evidence="1">
    <location>
        <begin position="48"/>
        <end position="58"/>
    </location>
</feature>
<dbReference type="AlphaFoldDB" id="A0A9D2QFK4"/>